<keyword evidence="12" id="KW-1185">Reference proteome</keyword>
<evidence type="ECO:0000256" key="7">
    <source>
        <dbReference type="ARBA" id="ARBA00029392"/>
    </source>
</evidence>
<keyword evidence="4" id="KW-0719">Serine esterase</keyword>
<dbReference type="GO" id="GO:0008474">
    <property type="term" value="F:palmitoyl-(protein) hydrolase activity"/>
    <property type="evidence" value="ECO:0007669"/>
    <property type="project" value="UniProtKB-EC"/>
</dbReference>
<organism evidence="11 12">
    <name type="scientific">Trichoderma arundinaceum</name>
    <dbReference type="NCBI Taxonomy" id="490622"/>
    <lineage>
        <taxon>Eukaryota</taxon>
        <taxon>Fungi</taxon>
        <taxon>Dikarya</taxon>
        <taxon>Ascomycota</taxon>
        <taxon>Pezizomycotina</taxon>
        <taxon>Sordariomycetes</taxon>
        <taxon>Hypocreomycetidae</taxon>
        <taxon>Hypocreales</taxon>
        <taxon>Hypocreaceae</taxon>
        <taxon>Trichoderma</taxon>
    </lineage>
</organism>
<comment type="function">
    <text evidence="7">Hydrolyzes fatty acids from S-acylated cysteine residues in proteins with a strong preference for palmitoylated G-alpha proteins over other acyl substrates. Mediates the deacylation of G-alpha proteins such as GPA1 in vivo, but has weak or no activity toward palmitoylated Ras proteins. Has weak lysophospholipase activity in vitro; however such activity may not exist in vivo.</text>
</comment>
<comment type="similarity">
    <text evidence="1">Belongs to the AB hydrolase superfamily. AB hydrolase 2 family.</text>
</comment>
<dbReference type="SUPFAM" id="SSF53474">
    <property type="entry name" value="alpha/beta-Hydrolases"/>
    <property type="match status" value="1"/>
</dbReference>
<evidence type="ECO:0000256" key="1">
    <source>
        <dbReference type="ARBA" id="ARBA00006499"/>
    </source>
</evidence>
<dbReference type="Pfam" id="PF02230">
    <property type="entry name" value="Abhydrolase_2"/>
    <property type="match status" value="1"/>
</dbReference>
<dbReference type="InterPro" id="IPR003140">
    <property type="entry name" value="PLipase/COase/thioEstase"/>
</dbReference>
<name>A0A395NWE7_TRIAR</name>
<keyword evidence="5" id="KW-0378">Hydrolase</keyword>
<evidence type="ECO:0000256" key="4">
    <source>
        <dbReference type="ARBA" id="ARBA00022487"/>
    </source>
</evidence>
<accession>A0A395NWE7</accession>
<dbReference type="InterPro" id="IPR050565">
    <property type="entry name" value="LYPA1-2/EST-like"/>
</dbReference>
<evidence type="ECO:0000256" key="6">
    <source>
        <dbReference type="ARBA" id="ARBA00022832"/>
    </source>
</evidence>
<dbReference type="InterPro" id="IPR029058">
    <property type="entry name" value="AB_hydrolase_fold"/>
</dbReference>
<gene>
    <name evidence="11" type="ORF">TARUN_2395</name>
</gene>
<dbReference type="STRING" id="490622.A0A395NWE7"/>
<dbReference type="PANTHER" id="PTHR10655:SF17">
    <property type="entry name" value="LYSOPHOSPHOLIPASE-LIKE PROTEIN 1"/>
    <property type="match status" value="1"/>
</dbReference>
<evidence type="ECO:0000256" key="3">
    <source>
        <dbReference type="ARBA" id="ARBA00014923"/>
    </source>
</evidence>
<evidence type="ECO:0000256" key="5">
    <source>
        <dbReference type="ARBA" id="ARBA00022801"/>
    </source>
</evidence>
<evidence type="ECO:0000256" key="9">
    <source>
        <dbReference type="ARBA" id="ARBA00047337"/>
    </source>
</evidence>
<dbReference type="Gene3D" id="3.40.50.1820">
    <property type="entry name" value="alpha/beta hydrolase"/>
    <property type="match status" value="1"/>
</dbReference>
<evidence type="ECO:0000313" key="12">
    <source>
        <dbReference type="Proteomes" id="UP000266272"/>
    </source>
</evidence>
<keyword evidence="6" id="KW-0276">Fatty acid metabolism</keyword>
<protein>
    <recommendedName>
        <fullName evidence="3">Acyl-protein thioesterase 1</fullName>
        <ecNumber evidence="2">3.1.2.22</ecNumber>
    </recommendedName>
    <alternativeName>
        <fullName evidence="8">Palmitoyl-protein hydrolase</fullName>
    </alternativeName>
</protein>
<dbReference type="PANTHER" id="PTHR10655">
    <property type="entry name" value="LYSOPHOSPHOLIPASE-RELATED"/>
    <property type="match status" value="1"/>
</dbReference>
<dbReference type="Proteomes" id="UP000266272">
    <property type="component" value="Unassembled WGS sequence"/>
</dbReference>
<evidence type="ECO:0000256" key="8">
    <source>
        <dbReference type="ARBA" id="ARBA00031195"/>
    </source>
</evidence>
<comment type="caution">
    <text evidence="11">The sequence shown here is derived from an EMBL/GenBank/DDBJ whole genome shotgun (WGS) entry which is preliminary data.</text>
</comment>
<feature type="domain" description="Phospholipase/carboxylesterase/thioesterase" evidence="10">
    <location>
        <begin position="12"/>
        <end position="201"/>
    </location>
</feature>
<reference evidence="11 12" key="1">
    <citation type="journal article" date="2018" name="PLoS Pathog.">
        <title>Evolution of structural diversity of trichothecenes, a family of toxins produced by plant pathogenic and entomopathogenic fungi.</title>
        <authorList>
            <person name="Proctor R.H."/>
            <person name="McCormick S.P."/>
            <person name="Kim H.S."/>
            <person name="Cardoza R.E."/>
            <person name="Stanley A.M."/>
            <person name="Lindo L."/>
            <person name="Kelly A."/>
            <person name="Brown D.W."/>
            <person name="Lee T."/>
            <person name="Vaughan M.M."/>
            <person name="Alexander N.J."/>
            <person name="Busman M."/>
            <person name="Gutierrez S."/>
        </authorList>
    </citation>
    <scope>NUCLEOTIDE SEQUENCE [LARGE SCALE GENOMIC DNA]</scope>
    <source>
        <strain evidence="11 12">IBT 40837</strain>
    </source>
</reference>
<dbReference type="AlphaFoldDB" id="A0A395NWE7"/>
<proteinExistence type="inferred from homology"/>
<dbReference type="EMBL" id="PXOA01000138">
    <property type="protein sequence ID" value="RFU79801.1"/>
    <property type="molecule type" value="Genomic_DNA"/>
</dbReference>
<keyword evidence="6" id="KW-0443">Lipid metabolism</keyword>
<evidence type="ECO:0000256" key="2">
    <source>
        <dbReference type="ARBA" id="ARBA00012423"/>
    </source>
</evidence>
<comment type="catalytic activity">
    <reaction evidence="9">
        <text>S-hexadecanoyl-L-cysteinyl-[protein] + H2O = L-cysteinyl-[protein] + hexadecanoate + H(+)</text>
        <dbReference type="Rhea" id="RHEA:19233"/>
        <dbReference type="Rhea" id="RHEA-COMP:10131"/>
        <dbReference type="Rhea" id="RHEA-COMP:11032"/>
        <dbReference type="ChEBI" id="CHEBI:7896"/>
        <dbReference type="ChEBI" id="CHEBI:15377"/>
        <dbReference type="ChEBI" id="CHEBI:15378"/>
        <dbReference type="ChEBI" id="CHEBI:29950"/>
        <dbReference type="ChEBI" id="CHEBI:74151"/>
        <dbReference type="EC" id="3.1.2.22"/>
    </reaction>
</comment>
<dbReference type="OrthoDB" id="2418081at2759"/>
<evidence type="ECO:0000313" key="11">
    <source>
        <dbReference type="EMBL" id="RFU79801.1"/>
    </source>
</evidence>
<sequence>MDKGKGVALQPDPFVVDPLAEHVSTMIFLHGLGDKPEDLVGTVEYWRSHGLLGHVKFVLPCAPIIPFTAKVYDGSPNALQTDEDVDGILASRDYIHSLIKREIRAGIPASRILVGGFSQGGAVAVLAGLTYTEPLAGIVMLSAWLPLAANFLDHVPEDPPNRETVVFQCHGTLDRVVPVEVGKKSRDAMLGMKFKNSWDVYESVV</sequence>
<dbReference type="GO" id="GO:0052689">
    <property type="term" value="F:carboxylic ester hydrolase activity"/>
    <property type="evidence" value="ECO:0007669"/>
    <property type="project" value="UniProtKB-KW"/>
</dbReference>
<evidence type="ECO:0000259" key="10">
    <source>
        <dbReference type="Pfam" id="PF02230"/>
    </source>
</evidence>
<dbReference type="EC" id="3.1.2.22" evidence="2"/>
<dbReference type="GO" id="GO:0006631">
    <property type="term" value="P:fatty acid metabolic process"/>
    <property type="evidence" value="ECO:0007669"/>
    <property type="project" value="UniProtKB-KW"/>
</dbReference>
<dbReference type="GO" id="GO:0005737">
    <property type="term" value="C:cytoplasm"/>
    <property type="evidence" value="ECO:0007669"/>
    <property type="project" value="TreeGrafter"/>
</dbReference>